<evidence type="ECO:0000313" key="4">
    <source>
        <dbReference type="Proteomes" id="UP000050502"/>
    </source>
</evidence>
<dbReference type="Proteomes" id="UP000050502">
    <property type="component" value="Unassembled WGS sequence"/>
</dbReference>
<proteinExistence type="predicted"/>
<organism evidence="1 3">
    <name type="scientific">Ardenticatena maritima</name>
    <dbReference type="NCBI Taxonomy" id="872965"/>
    <lineage>
        <taxon>Bacteria</taxon>
        <taxon>Bacillati</taxon>
        <taxon>Chloroflexota</taxon>
        <taxon>Ardenticatenia</taxon>
        <taxon>Ardenticatenales</taxon>
        <taxon>Ardenticatenaceae</taxon>
        <taxon>Ardenticatena</taxon>
    </lineage>
</organism>
<dbReference type="InParanoid" id="A0A0N0RFE8"/>
<dbReference type="AlphaFoldDB" id="A0A0N0RFE8"/>
<comment type="caution">
    <text evidence="1">The sequence shown here is derived from an EMBL/GenBank/DDBJ whole genome shotgun (WGS) entry which is preliminary data.</text>
</comment>
<protein>
    <submittedName>
        <fullName evidence="1">Uncharacterized protein</fullName>
    </submittedName>
</protein>
<sequence>MATTETSTPDLFIEADARDLVLREVAAYFPSVPPERRSVLDRLGQHVETGHVPPELQGLLGEILGASLMSGRSRRLYTAEGERLFTEIFRQTPQGRETSSQLASINRALKTLSGQTITSVRVNMRTLGHFTITIGTPVATITLAVRPNGVELESLNVGG</sequence>
<reference evidence="3" key="3">
    <citation type="submission" date="2015-08" db="EMBL/GenBank/DDBJ databases">
        <title>Draft Genome Sequence of a Heterotrophic Facultative Anaerobic Bacterium Ardenticatena maritima Strain 110S.</title>
        <authorList>
            <person name="Kawaichi S."/>
            <person name="Yoshida T."/>
            <person name="Sako Y."/>
            <person name="Nakamura R."/>
        </authorList>
    </citation>
    <scope>NUCLEOTIDE SEQUENCE [LARGE SCALE GENOMIC DNA]</scope>
    <source>
        <strain evidence="3">110S</strain>
    </source>
</reference>
<gene>
    <name evidence="1" type="ORF">ARMA_0981</name>
    <name evidence="2" type="ORF">SE16_03675</name>
</gene>
<dbReference type="OrthoDB" id="5193089at2"/>
<dbReference type="RefSeq" id="WP_054492472.1">
    <property type="nucleotide sequence ID" value="NZ_BBZA01000063.1"/>
</dbReference>
<accession>A0A0N0RFE8</accession>
<dbReference type="STRING" id="872965.SE16_03675"/>
<evidence type="ECO:0000313" key="3">
    <source>
        <dbReference type="Proteomes" id="UP000037784"/>
    </source>
</evidence>
<dbReference type="EMBL" id="LGKN01000003">
    <property type="protein sequence ID" value="KPL89532.1"/>
    <property type="molecule type" value="Genomic_DNA"/>
</dbReference>
<dbReference type="Proteomes" id="UP000037784">
    <property type="component" value="Unassembled WGS sequence"/>
</dbReference>
<reference evidence="1 3" key="1">
    <citation type="journal article" date="2015" name="Genome Announc.">
        <title>Draft Genome Sequence of a Heterotrophic Facultative Anaerobic Thermophilic Bacterium, Ardenticatena maritima Strain 110ST.</title>
        <authorList>
            <person name="Kawaichi S."/>
            <person name="Yoshida T."/>
            <person name="Sako Y."/>
            <person name="Nakamura R."/>
        </authorList>
    </citation>
    <scope>NUCLEOTIDE SEQUENCE [LARGE SCALE GENOMIC DNA]</scope>
    <source>
        <strain evidence="1 3">110S</strain>
    </source>
</reference>
<evidence type="ECO:0000313" key="2">
    <source>
        <dbReference type="EMBL" id="KPL89532.1"/>
    </source>
</evidence>
<keyword evidence="3" id="KW-1185">Reference proteome</keyword>
<reference evidence="2 4" key="2">
    <citation type="submission" date="2015-07" db="EMBL/GenBank/DDBJ databases">
        <title>Whole genome sequence of Ardenticatena maritima DSM 23922.</title>
        <authorList>
            <person name="Hemp J."/>
            <person name="Ward L.M."/>
            <person name="Pace L.A."/>
            <person name="Fischer W.W."/>
        </authorList>
    </citation>
    <scope>NUCLEOTIDE SEQUENCE [LARGE SCALE GENOMIC DNA]</scope>
    <source>
        <strain evidence="2 4">110S</strain>
    </source>
</reference>
<evidence type="ECO:0000313" key="1">
    <source>
        <dbReference type="EMBL" id="GAP62558.1"/>
    </source>
</evidence>
<dbReference type="EMBL" id="BBZA01000063">
    <property type="protein sequence ID" value="GAP62558.1"/>
    <property type="molecule type" value="Genomic_DNA"/>
</dbReference>
<name>A0A0N0RFE8_9CHLR</name>